<accession>A0ABS4XVJ1</accession>
<comment type="caution">
    <text evidence="1">The sequence shown here is derived from an EMBL/GenBank/DDBJ whole genome shotgun (WGS) entry which is preliminary data.</text>
</comment>
<keyword evidence="2" id="KW-1185">Reference proteome</keyword>
<sequence length="92" mass="9853">MDLTHQVGVLESVQVEAAGCKSGEFEGKVQGHQRVYEQIAASGAVGELDIAERAAHGCRDGAVHNAGVFRRVVLRVRHRVQVESTLAGGARY</sequence>
<dbReference type="EMBL" id="JAGIOH010000001">
    <property type="protein sequence ID" value="MBP2400538.1"/>
    <property type="molecule type" value="Genomic_DNA"/>
</dbReference>
<reference evidence="1 2" key="1">
    <citation type="submission" date="2021-03" db="EMBL/GenBank/DDBJ databases">
        <title>Sequencing the genomes of 1000 actinobacteria strains.</title>
        <authorList>
            <person name="Klenk H.-P."/>
        </authorList>
    </citation>
    <scope>NUCLEOTIDE SEQUENCE [LARGE SCALE GENOMIC DNA]</scope>
    <source>
        <strain evidence="1 2">DSM 41480</strain>
    </source>
</reference>
<gene>
    <name evidence="1" type="ORF">JO379_000007</name>
</gene>
<proteinExistence type="predicted"/>
<protein>
    <submittedName>
        <fullName evidence="1">Uncharacterized protein</fullName>
    </submittedName>
</protein>
<evidence type="ECO:0000313" key="2">
    <source>
        <dbReference type="Proteomes" id="UP001519291"/>
    </source>
</evidence>
<dbReference type="Proteomes" id="UP001519291">
    <property type="component" value="Unassembled WGS sequence"/>
</dbReference>
<evidence type="ECO:0000313" key="1">
    <source>
        <dbReference type="EMBL" id="MBP2400538.1"/>
    </source>
</evidence>
<name>A0ABS4XVJ1_9ACTN</name>
<organism evidence="1 2">
    <name type="scientific">Streptomyces syringium</name>
    <dbReference type="NCBI Taxonomy" id="76729"/>
    <lineage>
        <taxon>Bacteria</taxon>
        <taxon>Bacillati</taxon>
        <taxon>Actinomycetota</taxon>
        <taxon>Actinomycetes</taxon>
        <taxon>Kitasatosporales</taxon>
        <taxon>Streptomycetaceae</taxon>
        <taxon>Streptomyces</taxon>
    </lineage>
</organism>